<accession>A0A834I0K4</accession>
<evidence type="ECO:0000313" key="4">
    <source>
        <dbReference type="Proteomes" id="UP000625711"/>
    </source>
</evidence>
<name>A0A834I0K4_RHYFE</name>
<dbReference type="OrthoDB" id="188352at2759"/>
<reference evidence="3" key="1">
    <citation type="submission" date="2020-08" db="EMBL/GenBank/DDBJ databases">
        <title>Genome sequencing and assembly of the red palm weevil Rhynchophorus ferrugineus.</title>
        <authorList>
            <person name="Dias G.B."/>
            <person name="Bergman C.M."/>
            <person name="Manee M."/>
        </authorList>
    </citation>
    <scope>NUCLEOTIDE SEQUENCE</scope>
    <source>
        <strain evidence="3">AA-2017</strain>
        <tissue evidence="3">Whole larva</tissue>
    </source>
</reference>
<sequence>MVVFDLKFLLGFLIKPKELTEKKKGVTLKTTKKELRSSSIKIEDPPNLIRLSKQSNFVHIEYELIPGKGKYQFDVLCWEQAAKIFFLDSTKMFKTINKNGLIYAPVCLRHVIKELSTEDLARLQSSVIEFDIFIDKNKLTNAAKADKTEVLYVREIDRDHEGFIELYSNDEPSVHTRSSFNKSNIKLPQQNLASLTFDEGFQEILLDIIEARTNQTAPSHLNFRNFVPPSTLPKSTDGLKPKKKAKEGKGGGKPKAEKAVTKMTLSANGEIFFTDPNSVIYSLEQYKASVSKIYVVMSVRELLSRSQKIFFNPLVVKINKITNFPIEIFNNTGYTDVYFKYRIPEIADCKSTEKPIGDTITFQEGHIYFTNNIAKIKLLEFLESKRFIVEIYLVRRYHSPELCPKLFGDKYTDRCLSKITANNTKVTDNDTDDLLLGYCSYDLSSLLKNIWDYRNISQLHTLQNTNFRHFNVDGKVGNDVNSLNLAYINKELTRIGGRFVKDWLLMEMSTCLSLEAFLLAPQAASLVLHQIPNTFKRLLIIIFDKELIKDSFTKILIHNKKCSMDNNILTGFVIDNGNNAMIYVEGIATGFILNFWNDISNYNSIQAKIFFNTDQAYESRLYEISSSQFGLHVVIMKIPLQHIFKEKMVYIKGNMPLLCSKALTRLYLLLHSRTLKSMLQYDLLPSVDELRALDIEYGVPLCNIYKT</sequence>
<dbReference type="PANTHER" id="PTHR33667">
    <property type="entry name" value="SI:DKEY-57N24.6"/>
    <property type="match status" value="1"/>
</dbReference>
<dbReference type="PANTHER" id="PTHR33667:SF7">
    <property type="entry name" value="RIKEN CDNA 1810020O05 GENE"/>
    <property type="match status" value="1"/>
</dbReference>
<evidence type="ECO:0000256" key="1">
    <source>
        <dbReference type="SAM" id="MobiDB-lite"/>
    </source>
</evidence>
<evidence type="ECO:0000313" key="3">
    <source>
        <dbReference type="EMBL" id="KAF7270393.1"/>
    </source>
</evidence>
<evidence type="ECO:0000259" key="2">
    <source>
        <dbReference type="Pfam" id="PF15084"/>
    </source>
</evidence>
<comment type="caution">
    <text evidence="3">The sequence shown here is derived from an EMBL/GenBank/DDBJ whole genome shotgun (WGS) entry which is preliminary data.</text>
</comment>
<dbReference type="Proteomes" id="UP000625711">
    <property type="component" value="Unassembled WGS sequence"/>
</dbReference>
<organism evidence="3 4">
    <name type="scientific">Rhynchophorus ferrugineus</name>
    <name type="common">Red palm weevil</name>
    <name type="synonym">Curculio ferrugineus</name>
    <dbReference type="NCBI Taxonomy" id="354439"/>
    <lineage>
        <taxon>Eukaryota</taxon>
        <taxon>Metazoa</taxon>
        <taxon>Ecdysozoa</taxon>
        <taxon>Arthropoda</taxon>
        <taxon>Hexapoda</taxon>
        <taxon>Insecta</taxon>
        <taxon>Pterygota</taxon>
        <taxon>Neoptera</taxon>
        <taxon>Endopterygota</taxon>
        <taxon>Coleoptera</taxon>
        <taxon>Polyphaga</taxon>
        <taxon>Cucujiformia</taxon>
        <taxon>Curculionidae</taxon>
        <taxon>Dryophthorinae</taxon>
        <taxon>Rhynchophorus</taxon>
    </lineage>
</organism>
<feature type="compositionally biased region" description="Basic and acidic residues" evidence="1">
    <location>
        <begin position="247"/>
        <end position="257"/>
    </location>
</feature>
<gene>
    <name evidence="3" type="ORF">GWI33_016627</name>
</gene>
<keyword evidence="4" id="KW-1185">Reference proteome</keyword>
<dbReference type="Pfam" id="PF15084">
    <property type="entry name" value="DUF4550"/>
    <property type="match status" value="1"/>
</dbReference>
<protein>
    <recommendedName>
        <fullName evidence="2">DUF4550 domain-containing protein</fullName>
    </recommendedName>
</protein>
<feature type="region of interest" description="Disordered" evidence="1">
    <location>
        <begin position="229"/>
        <end position="257"/>
    </location>
</feature>
<dbReference type="EMBL" id="JAACXV010014101">
    <property type="protein sequence ID" value="KAF7270393.1"/>
    <property type="molecule type" value="Genomic_DNA"/>
</dbReference>
<dbReference type="InterPro" id="IPR027876">
    <property type="entry name" value="DUF4550"/>
</dbReference>
<feature type="domain" description="DUF4550" evidence="2">
    <location>
        <begin position="57"/>
        <end position="148"/>
    </location>
</feature>
<dbReference type="AlphaFoldDB" id="A0A834I0K4"/>
<proteinExistence type="predicted"/>